<evidence type="ECO:0000256" key="1">
    <source>
        <dbReference type="SAM" id="SignalP"/>
    </source>
</evidence>
<keyword evidence="3" id="KW-1185">Reference proteome</keyword>
<sequence>MAGLLTQLLLSTNRIMLSLIVALSLLTAVDAFRFHYEEYVNGAEFFDKRCVKALTSNIDCDQDTRMVGQYRSMGWLGSNRTADAMCLTTCFDSLQRWNKTVTEECDKDLNRAFPPLLLEDEVKLANQVQQMWNATCIRDTKSGRYCFEPCHPCYGMVVKVMLNSSIEALDLWGLDDDYWRGQLELVHEKCGGPDKIEKDFEEQKVYNASHAREPELKEIKGTAAMINQMGGVWITVLTFGWSLFML</sequence>
<feature type="chain" id="PRO_5014785556" evidence="1">
    <location>
        <begin position="32"/>
        <end position="246"/>
    </location>
</feature>
<feature type="signal peptide" evidence="1">
    <location>
        <begin position="1"/>
        <end position="31"/>
    </location>
</feature>
<evidence type="ECO:0000313" key="3">
    <source>
        <dbReference type="Proteomes" id="UP000245910"/>
    </source>
</evidence>
<dbReference type="Proteomes" id="UP000245910">
    <property type="component" value="Chromosome I"/>
</dbReference>
<dbReference type="STRING" id="56646.A0A2L2TTZ7"/>
<reference evidence="3" key="1">
    <citation type="submission" date="2014-10" db="EMBL/GenBank/DDBJ databases">
        <authorList>
            <person name="King R."/>
        </authorList>
    </citation>
    <scope>NUCLEOTIDE SEQUENCE [LARGE SCALE GENOMIC DNA]</scope>
    <source>
        <strain evidence="3">A3/5</strain>
    </source>
</reference>
<dbReference type="EMBL" id="LN649229">
    <property type="protein sequence ID" value="CEI63625.1"/>
    <property type="molecule type" value="Genomic_DNA"/>
</dbReference>
<protein>
    <submittedName>
        <fullName evidence="2">Uncharacterized protein</fullName>
    </submittedName>
</protein>
<organism evidence="2 3">
    <name type="scientific">Fusarium venenatum</name>
    <dbReference type="NCBI Taxonomy" id="56646"/>
    <lineage>
        <taxon>Eukaryota</taxon>
        <taxon>Fungi</taxon>
        <taxon>Dikarya</taxon>
        <taxon>Ascomycota</taxon>
        <taxon>Pezizomycotina</taxon>
        <taxon>Sordariomycetes</taxon>
        <taxon>Hypocreomycetidae</taxon>
        <taxon>Hypocreales</taxon>
        <taxon>Nectriaceae</taxon>
        <taxon>Fusarium</taxon>
    </lineage>
</organism>
<dbReference type="AlphaFoldDB" id="A0A2L2TTZ7"/>
<proteinExistence type="predicted"/>
<keyword evidence="1" id="KW-0732">Signal</keyword>
<accession>A0A2L2TTZ7</accession>
<name>A0A2L2TTZ7_9HYPO</name>
<evidence type="ECO:0000313" key="2">
    <source>
        <dbReference type="EMBL" id="CEI63625.1"/>
    </source>
</evidence>